<feature type="domain" description="Flavin reductase like" evidence="1">
    <location>
        <begin position="26"/>
        <end position="178"/>
    </location>
</feature>
<dbReference type="AlphaFoldDB" id="A0A0H5LQ73"/>
<reference evidence="3" key="1">
    <citation type="submission" date="2015-03" db="EMBL/GenBank/DDBJ databases">
        <authorList>
            <consortium name="Pathogen Informatics"/>
        </authorList>
    </citation>
    <scope>NUCLEOTIDE SEQUENCE [LARGE SCALE GENOMIC DNA]</scope>
    <source>
        <strain evidence="3">R148</strain>
    </source>
</reference>
<dbReference type="InterPro" id="IPR002563">
    <property type="entry name" value="Flavin_Rdtase-like_dom"/>
</dbReference>
<dbReference type="SMART" id="SM00903">
    <property type="entry name" value="Flavin_Reduct"/>
    <property type="match status" value="1"/>
</dbReference>
<organism evidence="2 3">
    <name type="scientific">Yersinia intermedia</name>
    <dbReference type="NCBI Taxonomy" id="631"/>
    <lineage>
        <taxon>Bacteria</taxon>
        <taxon>Pseudomonadati</taxon>
        <taxon>Pseudomonadota</taxon>
        <taxon>Gammaproteobacteria</taxon>
        <taxon>Enterobacterales</taxon>
        <taxon>Yersiniaceae</taxon>
        <taxon>Yersinia</taxon>
    </lineage>
</organism>
<evidence type="ECO:0000313" key="3">
    <source>
        <dbReference type="Proteomes" id="UP000043316"/>
    </source>
</evidence>
<evidence type="ECO:0000313" key="2">
    <source>
        <dbReference type="EMBL" id="CRY53208.1"/>
    </source>
</evidence>
<proteinExistence type="predicted"/>
<dbReference type="Pfam" id="PF01613">
    <property type="entry name" value="Flavin_Reduct"/>
    <property type="match status" value="1"/>
</dbReference>
<dbReference type="PANTHER" id="PTHR43812">
    <property type="entry name" value="BLR2425 PROTEIN"/>
    <property type="match status" value="1"/>
</dbReference>
<accession>A0A0H5LQ73</accession>
<protein>
    <submittedName>
        <fullName evidence="2">Flavin reductase-like, FMN-binding domain protein</fullName>
    </submittedName>
</protein>
<dbReference type="Gene3D" id="2.30.110.10">
    <property type="entry name" value="Electron Transport, Fmn-binding Protein, Chain A"/>
    <property type="match status" value="1"/>
</dbReference>
<dbReference type="RefSeq" id="WP_053008656.1">
    <property type="nucleotide sequence ID" value="NZ_CWJI01000001.1"/>
</dbReference>
<dbReference type="Proteomes" id="UP000043316">
    <property type="component" value="Unassembled WGS sequence"/>
</dbReference>
<dbReference type="EMBL" id="CWJI01000001">
    <property type="protein sequence ID" value="CRY53208.1"/>
    <property type="molecule type" value="Genomic_DNA"/>
</dbReference>
<evidence type="ECO:0000259" key="1">
    <source>
        <dbReference type="SMART" id="SM00903"/>
    </source>
</evidence>
<dbReference type="PANTHER" id="PTHR43812:SF2">
    <property type="entry name" value="FLAVIN REDUCTASE LIKE DOMAIN-CONTAINING PROTEIN"/>
    <property type="match status" value="1"/>
</dbReference>
<sequence>MHTENDYYYEPATGHGLAHDPLKSIISPRPIGWISSVSSSGQRNLAPYSFFNCFSDRPPIIGFSSSGWKDSVANIAETGEFAWNLATHELAAAMNNSSASLPADQDEFQFAGLTPKRGRRVNVDYVAESPVNFECKLTQCIQLKNADGALIDNWLVLGEVIAVHIHRDLINAEGIYQTTAAQPILRGGGPSTYYQISDDLSFDLFRPTHVNPRRD</sequence>
<dbReference type="GO" id="GO:0016646">
    <property type="term" value="F:oxidoreductase activity, acting on the CH-NH group of donors, NAD or NADP as acceptor"/>
    <property type="evidence" value="ECO:0007669"/>
    <property type="project" value="UniProtKB-ARBA"/>
</dbReference>
<name>A0A0H5LQ73_YERIN</name>
<dbReference type="GO" id="GO:0010181">
    <property type="term" value="F:FMN binding"/>
    <property type="evidence" value="ECO:0007669"/>
    <property type="project" value="InterPro"/>
</dbReference>
<dbReference type="InterPro" id="IPR012349">
    <property type="entry name" value="Split_barrel_FMN-bd"/>
</dbReference>
<gene>
    <name evidence="2" type="ORF">ERS008476_00091</name>
</gene>
<dbReference type="SUPFAM" id="SSF50475">
    <property type="entry name" value="FMN-binding split barrel"/>
    <property type="match status" value="1"/>
</dbReference>